<sequence length="111" mass="11898">FTPDAPFVLFGSHMDSQPTAGRFDGAYGVLAAAHAAHRVIEAHKAAGTTPKYNIGVVNWFNEEGSRFEPSMMGSGAREIADEFGIHSSVGQMVVLPNSPVVVPSEVRMHMD</sequence>
<proteinExistence type="predicted"/>
<feature type="non-terminal residue" evidence="2">
    <location>
        <position position="1"/>
    </location>
</feature>
<organism evidence="2 3">
    <name type="scientific">Brevibacterium paucivorans</name>
    <dbReference type="NCBI Taxonomy" id="170994"/>
    <lineage>
        <taxon>Bacteria</taxon>
        <taxon>Bacillati</taxon>
        <taxon>Actinomycetota</taxon>
        <taxon>Actinomycetes</taxon>
        <taxon>Micrococcales</taxon>
        <taxon>Brevibacteriaceae</taxon>
        <taxon>Brevibacterium</taxon>
    </lineage>
</organism>
<dbReference type="PANTHER" id="PTHR32494">
    <property type="entry name" value="ALLANTOATE DEIMINASE-RELATED"/>
    <property type="match status" value="1"/>
</dbReference>
<evidence type="ECO:0000313" key="2">
    <source>
        <dbReference type="EMBL" id="PMC98936.1"/>
    </source>
</evidence>
<gene>
    <name evidence="2" type="ORF">CJ199_15630</name>
</gene>
<evidence type="ECO:0000313" key="3">
    <source>
        <dbReference type="Proteomes" id="UP000235598"/>
    </source>
</evidence>
<dbReference type="Gene3D" id="3.40.630.10">
    <property type="entry name" value="Zn peptidases"/>
    <property type="match status" value="1"/>
</dbReference>
<dbReference type="SUPFAM" id="SSF53187">
    <property type="entry name" value="Zn-dependent exopeptidases"/>
    <property type="match status" value="1"/>
</dbReference>
<dbReference type="OrthoDB" id="9808195at2"/>
<accession>A0A2N6VI94</accession>
<dbReference type="GO" id="GO:0016813">
    <property type="term" value="F:hydrolase activity, acting on carbon-nitrogen (but not peptide) bonds, in linear amidines"/>
    <property type="evidence" value="ECO:0007669"/>
    <property type="project" value="InterPro"/>
</dbReference>
<evidence type="ECO:0000256" key="1">
    <source>
        <dbReference type="ARBA" id="ARBA00022801"/>
    </source>
</evidence>
<dbReference type="InterPro" id="IPR002933">
    <property type="entry name" value="Peptidase_M20"/>
</dbReference>
<dbReference type="InterPro" id="IPR010158">
    <property type="entry name" value="Amidase_Cbmase"/>
</dbReference>
<reference evidence="2 3" key="1">
    <citation type="submission" date="2017-09" db="EMBL/GenBank/DDBJ databases">
        <title>Bacterial strain isolated from the female urinary microbiota.</title>
        <authorList>
            <person name="Thomas-White K."/>
            <person name="Kumar N."/>
            <person name="Forster S."/>
            <person name="Putonti C."/>
            <person name="Lawley T."/>
            <person name="Wolfe A.J."/>
        </authorList>
    </citation>
    <scope>NUCLEOTIDE SEQUENCE [LARGE SCALE GENOMIC DNA]</scope>
    <source>
        <strain evidence="2 3">UMB1301</strain>
    </source>
</reference>
<dbReference type="RefSeq" id="WP_146004896.1">
    <property type="nucleotide sequence ID" value="NZ_PNHK01000673.1"/>
</dbReference>
<protein>
    <recommendedName>
        <fullName evidence="4">Zn-dependent hydrolase</fullName>
    </recommendedName>
</protein>
<dbReference type="PANTHER" id="PTHR32494:SF5">
    <property type="entry name" value="ALLANTOATE AMIDOHYDROLASE"/>
    <property type="match status" value="1"/>
</dbReference>
<comment type="caution">
    <text evidence="2">The sequence shown here is derived from an EMBL/GenBank/DDBJ whole genome shotgun (WGS) entry which is preliminary data.</text>
</comment>
<keyword evidence="1" id="KW-0378">Hydrolase</keyword>
<name>A0A2N6VI94_9MICO</name>
<dbReference type="AlphaFoldDB" id="A0A2N6VI94"/>
<feature type="non-terminal residue" evidence="2">
    <location>
        <position position="111"/>
    </location>
</feature>
<dbReference type="Pfam" id="PF01546">
    <property type="entry name" value="Peptidase_M20"/>
    <property type="match status" value="1"/>
</dbReference>
<evidence type="ECO:0008006" key="4">
    <source>
        <dbReference type="Google" id="ProtNLM"/>
    </source>
</evidence>
<dbReference type="Proteomes" id="UP000235598">
    <property type="component" value="Unassembled WGS sequence"/>
</dbReference>
<dbReference type="EMBL" id="PNHK01000673">
    <property type="protein sequence ID" value="PMC98936.1"/>
    <property type="molecule type" value="Genomic_DNA"/>
</dbReference>